<dbReference type="WBParaSite" id="Gr19_v10_g5607.t1">
    <property type="protein sequence ID" value="Gr19_v10_g5607.t1"/>
    <property type="gene ID" value="Gr19_v10_g5607"/>
</dbReference>
<evidence type="ECO:0000313" key="3">
    <source>
        <dbReference type="WBParaSite" id="Gr19_v10_g5607.t1"/>
    </source>
</evidence>
<protein>
    <submittedName>
        <fullName evidence="3">Uncharacterized protein</fullName>
    </submittedName>
</protein>
<proteinExistence type="predicted"/>
<feature type="region of interest" description="Disordered" evidence="1">
    <location>
        <begin position="64"/>
        <end position="88"/>
    </location>
</feature>
<evidence type="ECO:0000313" key="2">
    <source>
        <dbReference type="Proteomes" id="UP000887572"/>
    </source>
</evidence>
<name>A0A914HZV5_GLORO</name>
<organism evidence="2 3">
    <name type="scientific">Globodera rostochiensis</name>
    <name type="common">Golden nematode worm</name>
    <name type="synonym">Heterodera rostochiensis</name>
    <dbReference type="NCBI Taxonomy" id="31243"/>
    <lineage>
        <taxon>Eukaryota</taxon>
        <taxon>Metazoa</taxon>
        <taxon>Ecdysozoa</taxon>
        <taxon>Nematoda</taxon>
        <taxon>Chromadorea</taxon>
        <taxon>Rhabditida</taxon>
        <taxon>Tylenchina</taxon>
        <taxon>Tylenchomorpha</taxon>
        <taxon>Tylenchoidea</taxon>
        <taxon>Heteroderidae</taxon>
        <taxon>Heteroderinae</taxon>
        <taxon>Globodera</taxon>
    </lineage>
</organism>
<keyword evidence="2" id="KW-1185">Reference proteome</keyword>
<dbReference type="Proteomes" id="UP000887572">
    <property type="component" value="Unplaced"/>
</dbReference>
<reference evidence="3" key="1">
    <citation type="submission" date="2022-11" db="UniProtKB">
        <authorList>
            <consortium name="WormBaseParasite"/>
        </authorList>
    </citation>
    <scope>IDENTIFICATION</scope>
</reference>
<evidence type="ECO:0000256" key="1">
    <source>
        <dbReference type="SAM" id="MobiDB-lite"/>
    </source>
</evidence>
<accession>A0A914HZV5</accession>
<sequence length="88" mass="9184">MFLLGPQFSTNCPQGVHPKVSSNYCSLKLSSPIGQCGPLENSENAFLRIISSLLSSHDASEGTFGMAANATTRQSGGGRRGSKTAGEH</sequence>
<dbReference type="AlphaFoldDB" id="A0A914HZV5"/>